<proteinExistence type="predicted"/>
<reference evidence="2" key="1">
    <citation type="submission" date="2020-07" db="EMBL/GenBank/DDBJ databases">
        <title>Huge and variable diversity of episymbiotic CPR bacteria and DPANN archaea in groundwater ecosystems.</title>
        <authorList>
            <person name="He C.Y."/>
            <person name="Keren R."/>
            <person name="Whittaker M."/>
            <person name="Farag I.F."/>
            <person name="Doudna J."/>
            <person name="Cate J.H.D."/>
            <person name="Banfield J.F."/>
        </authorList>
    </citation>
    <scope>NUCLEOTIDE SEQUENCE</scope>
    <source>
        <strain evidence="2">NC_groundwater_1813_Pr3_B-0.1um_71_17</strain>
    </source>
</reference>
<dbReference type="AlphaFoldDB" id="A0A933WAD5"/>
<dbReference type="InterPro" id="IPR012334">
    <property type="entry name" value="Pectin_lyas_fold"/>
</dbReference>
<dbReference type="EMBL" id="JACRIW010000047">
    <property type="protein sequence ID" value="MBI5169199.1"/>
    <property type="molecule type" value="Genomic_DNA"/>
</dbReference>
<feature type="chain" id="PRO_5037322356" description="T9SS type A sorting domain-containing protein" evidence="1">
    <location>
        <begin position="27"/>
        <end position="628"/>
    </location>
</feature>
<dbReference type="SUPFAM" id="SSF51126">
    <property type="entry name" value="Pectin lyase-like"/>
    <property type="match status" value="1"/>
</dbReference>
<organism evidence="2 3">
    <name type="scientific">Eiseniibacteriota bacterium</name>
    <dbReference type="NCBI Taxonomy" id="2212470"/>
    <lineage>
        <taxon>Bacteria</taxon>
        <taxon>Candidatus Eiseniibacteriota</taxon>
    </lineage>
</organism>
<accession>A0A933WAD5</accession>
<protein>
    <recommendedName>
        <fullName evidence="4">T9SS type A sorting domain-containing protein</fullName>
    </recommendedName>
</protein>
<evidence type="ECO:0000256" key="1">
    <source>
        <dbReference type="SAM" id="SignalP"/>
    </source>
</evidence>
<feature type="signal peptide" evidence="1">
    <location>
        <begin position="1"/>
        <end position="26"/>
    </location>
</feature>
<keyword evidence="1" id="KW-0732">Signal</keyword>
<evidence type="ECO:0000313" key="3">
    <source>
        <dbReference type="Proteomes" id="UP000696931"/>
    </source>
</evidence>
<gene>
    <name evidence="2" type="ORF">HZA61_06900</name>
</gene>
<evidence type="ECO:0000313" key="2">
    <source>
        <dbReference type="EMBL" id="MBI5169199.1"/>
    </source>
</evidence>
<dbReference type="InterPro" id="IPR011050">
    <property type="entry name" value="Pectin_lyase_fold/virulence"/>
</dbReference>
<sequence>MSLLLRMGSFAAIACLSLANADTARAHSVIVDPSGGGDFTTVQAALNSVAASFPPETVIVRAGAHAETVTLPQRDSQSLLVCPAGPESTSVAGLLLGPSSYGVGSTHRDWVVRGLSVGASVLSTPSKVRARFEQCAFAAGFTVDWLEGGIPMPVSECEFHGPTSLLGIYGIAQSLRFRNAPLRTEPRVGGLYYMDCTFAGAPGETLVVAPRTEDLGFTRCTFDSAGVGVWFPNGGYTGLSMNRCRFRRLALAVGELPISPVLVFWAKRPLTVNDSEWEYCDRALSWPGGVLTLARDTLRFCGDGAVQCKVEVADFRNLLVEDNFGTALDVTLAQSVPSQDPSAYVQQSLFRRVAGVGARIRQSEYPDLGSIWLGSCRFERCVTGAELSESALHAQGCVFFANEQHGLVMTPSLGMIVSAESNSFIANGGDGFWLRPDMHGSSALVDIQHDLAAHNSGAGVRLEGGVPYTFSRNDSWSNTGGDFVGVAPDTSNFSLDPRFCGIASGDLTLSSDSPCASSDPLAVIGACGVGCTLAPTGVAPGAISAAFAVRPNPSRGAVEFALPPAARGGRLDVLDVQGRVVWSRDVGAQARALGWSGETAYGPASPGLYWARFSGAGPVQTRTLIRLR</sequence>
<name>A0A933WAD5_UNCEI</name>
<dbReference type="Proteomes" id="UP000696931">
    <property type="component" value="Unassembled WGS sequence"/>
</dbReference>
<comment type="caution">
    <text evidence="2">The sequence shown here is derived from an EMBL/GenBank/DDBJ whole genome shotgun (WGS) entry which is preliminary data.</text>
</comment>
<dbReference type="Gene3D" id="2.160.20.10">
    <property type="entry name" value="Single-stranded right-handed beta-helix, Pectin lyase-like"/>
    <property type="match status" value="1"/>
</dbReference>
<evidence type="ECO:0008006" key="4">
    <source>
        <dbReference type="Google" id="ProtNLM"/>
    </source>
</evidence>